<comment type="caution">
    <text evidence="1">The sequence shown here is derived from an EMBL/GenBank/DDBJ whole genome shotgun (WGS) entry which is preliminary data.</text>
</comment>
<dbReference type="InterPro" id="IPR037175">
    <property type="entry name" value="KFase_sf"/>
</dbReference>
<gene>
    <name evidence="1" type="ORF">JOF56_009325</name>
</gene>
<dbReference type="EMBL" id="JAGINW010000001">
    <property type="protein sequence ID" value="MBP2328940.1"/>
    <property type="molecule type" value="Genomic_DNA"/>
</dbReference>
<dbReference type="RefSeq" id="WP_209645833.1">
    <property type="nucleotide sequence ID" value="NZ_JAGINW010000001.1"/>
</dbReference>
<dbReference type="Pfam" id="PF04199">
    <property type="entry name" value="Cyclase"/>
    <property type="match status" value="1"/>
</dbReference>
<dbReference type="PANTHER" id="PTHR34861:SF10">
    <property type="entry name" value="CYCLASE"/>
    <property type="match status" value="1"/>
</dbReference>
<accession>A0ABS4TYB0</accession>
<proteinExistence type="predicted"/>
<protein>
    <submittedName>
        <fullName evidence="1">Kynurenine formamidase</fullName>
    </submittedName>
</protein>
<keyword evidence="2" id="KW-1185">Reference proteome</keyword>
<dbReference type="InterPro" id="IPR007325">
    <property type="entry name" value="KFase/CYL"/>
</dbReference>
<evidence type="ECO:0000313" key="1">
    <source>
        <dbReference type="EMBL" id="MBP2328940.1"/>
    </source>
</evidence>
<dbReference type="PANTHER" id="PTHR34861">
    <property type="match status" value="1"/>
</dbReference>
<name>A0ABS4TYB0_9PSEU</name>
<organism evidence="1 2">
    <name type="scientific">Kibdelosporangium banguiense</name>
    <dbReference type="NCBI Taxonomy" id="1365924"/>
    <lineage>
        <taxon>Bacteria</taxon>
        <taxon>Bacillati</taxon>
        <taxon>Actinomycetota</taxon>
        <taxon>Actinomycetes</taxon>
        <taxon>Pseudonocardiales</taxon>
        <taxon>Pseudonocardiaceae</taxon>
        <taxon>Kibdelosporangium</taxon>
    </lineage>
</organism>
<dbReference type="Proteomes" id="UP001519332">
    <property type="component" value="Unassembled WGS sequence"/>
</dbReference>
<reference evidence="1 2" key="1">
    <citation type="submission" date="2021-03" db="EMBL/GenBank/DDBJ databases">
        <title>Sequencing the genomes of 1000 actinobacteria strains.</title>
        <authorList>
            <person name="Klenk H.-P."/>
        </authorList>
    </citation>
    <scope>NUCLEOTIDE SEQUENCE [LARGE SCALE GENOMIC DNA]</scope>
    <source>
        <strain evidence="1 2">DSM 46670</strain>
    </source>
</reference>
<dbReference type="SUPFAM" id="SSF102198">
    <property type="entry name" value="Putative cyclase"/>
    <property type="match status" value="1"/>
</dbReference>
<evidence type="ECO:0000313" key="2">
    <source>
        <dbReference type="Proteomes" id="UP001519332"/>
    </source>
</evidence>
<dbReference type="Gene3D" id="3.50.30.50">
    <property type="entry name" value="Putative cyclase"/>
    <property type="match status" value="1"/>
</dbReference>
<sequence>MSLPSTDDVIGYFKSLSNWGRWGDDDRLGTLNLITAEKRRAAAALIRTGEIVSLSRNIDPNGPQDPLGAGLGQAMRFMGIGEVSSHIGKGASRFDAVTESVFISAHGSNTHLDGLAHYNWEGQNYNGFSVDEHVNSIRGSTKLSIHDAGDGIVTRGVLLDIAALKGVPWLAPGTPILPEDLAAAEERQGVTVGSGDVLLVHTGHVARTLSEGVDPEHRQPGLHAACLPFLRERDVAALGGDCIHDVQPSGFETFELFRPIHLVGLVALGLWLIDVMELTELAATCAAEQRWEFFFAMLPWRMMGVTSSATNPIALF</sequence>